<evidence type="ECO:0000256" key="10">
    <source>
        <dbReference type="SAM" id="MobiDB-lite"/>
    </source>
</evidence>
<dbReference type="InterPro" id="IPR014031">
    <property type="entry name" value="Ketoacyl_synth_C"/>
</dbReference>
<dbReference type="InterPro" id="IPR049551">
    <property type="entry name" value="PKS_DH_C"/>
</dbReference>
<evidence type="ECO:0000256" key="8">
    <source>
        <dbReference type="ARBA" id="ARBA00023315"/>
    </source>
</evidence>
<dbReference type="InterPro" id="IPR032821">
    <property type="entry name" value="PKS_assoc"/>
</dbReference>
<dbReference type="Pfam" id="PF02801">
    <property type="entry name" value="Ketoacyl-synt_C"/>
    <property type="match status" value="2"/>
</dbReference>
<protein>
    <submittedName>
        <fullName evidence="14">FosC</fullName>
    </submittedName>
</protein>
<dbReference type="NCBIfam" id="NF045894">
    <property type="entry name" value="PKS_plus_SDR"/>
    <property type="match status" value="1"/>
</dbReference>
<feature type="region of interest" description="C-terminal hotdog fold" evidence="9">
    <location>
        <begin position="1161"/>
        <end position="1301"/>
    </location>
</feature>
<feature type="region of interest" description="Disordered" evidence="10">
    <location>
        <begin position="544"/>
        <end position="567"/>
    </location>
</feature>
<evidence type="ECO:0000256" key="4">
    <source>
        <dbReference type="ARBA" id="ARBA00022553"/>
    </source>
</evidence>
<dbReference type="InterPro" id="IPR049900">
    <property type="entry name" value="PKS_mFAS_DH"/>
</dbReference>
<dbReference type="GO" id="GO:0031177">
    <property type="term" value="F:phosphopantetheine binding"/>
    <property type="evidence" value="ECO:0007669"/>
    <property type="project" value="InterPro"/>
</dbReference>
<dbReference type="InterPro" id="IPR013968">
    <property type="entry name" value="PKS_KR"/>
</dbReference>
<evidence type="ECO:0000256" key="7">
    <source>
        <dbReference type="ARBA" id="ARBA00023268"/>
    </source>
</evidence>
<dbReference type="PROSITE" id="PS52004">
    <property type="entry name" value="KS3_2"/>
    <property type="match status" value="2"/>
</dbReference>
<feature type="active site" description="Proton acceptor; for dehydratase activity" evidence="9">
    <location>
        <position position="1046"/>
    </location>
</feature>
<dbReference type="InterPro" id="IPR041618">
    <property type="entry name" value="PKS_DE"/>
</dbReference>
<reference evidence="14" key="1">
    <citation type="submission" date="2010-10" db="EMBL/GenBank/DDBJ databases">
        <authorList>
            <person name="Tang L."/>
        </authorList>
    </citation>
    <scope>NUCLEOTIDE SEQUENCE</scope>
    <source>
        <strain evidence="14">ATCC 31906</strain>
    </source>
</reference>
<dbReference type="InterPro" id="IPR020841">
    <property type="entry name" value="PKS_Beta-ketoAc_synthase_dom"/>
</dbReference>
<dbReference type="Pfam" id="PF00550">
    <property type="entry name" value="PP-binding"/>
    <property type="match status" value="2"/>
</dbReference>
<dbReference type="EMBL" id="HQ434551">
    <property type="protein sequence ID" value="AEC13069.1"/>
    <property type="molecule type" value="Genomic_DNA"/>
</dbReference>
<evidence type="ECO:0000256" key="3">
    <source>
        <dbReference type="ARBA" id="ARBA00022450"/>
    </source>
</evidence>
<dbReference type="Gene3D" id="6.10.140.1830">
    <property type="match status" value="1"/>
</dbReference>
<dbReference type="InterPro" id="IPR014043">
    <property type="entry name" value="Acyl_transferase_dom"/>
</dbReference>
<dbReference type="SMART" id="SM00826">
    <property type="entry name" value="PKS_DH"/>
    <property type="match status" value="1"/>
</dbReference>
<evidence type="ECO:0000256" key="6">
    <source>
        <dbReference type="ARBA" id="ARBA00023194"/>
    </source>
</evidence>
<evidence type="ECO:0000259" key="12">
    <source>
        <dbReference type="PROSITE" id="PS52004"/>
    </source>
</evidence>
<dbReference type="PROSITE" id="PS50075">
    <property type="entry name" value="CARRIER"/>
    <property type="match status" value="2"/>
</dbReference>
<dbReference type="Gene3D" id="3.40.50.720">
    <property type="entry name" value="NAD(P)-binding Rossmann-like Domain"/>
    <property type="match status" value="2"/>
</dbReference>
<dbReference type="Pfam" id="PF16197">
    <property type="entry name" value="KAsynt_C_assoc"/>
    <property type="match status" value="2"/>
</dbReference>
<dbReference type="InterPro" id="IPR018201">
    <property type="entry name" value="Ketoacyl_synth_AS"/>
</dbReference>
<dbReference type="InterPro" id="IPR036736">
    <property type="entry name" value="ACP-like_sf"/>
</dbReference>
<organism evidence="14">
    <name type="scientific">Streptomyces pulveraceus</name>
    <dbReference type="NCBI Taxonomy" id="68258"/>
    <lineage>
        <taxon>Bacteria</taxon>
        <taxon>Bacillati</taxon>
        <taxon>Actinomycetota</taxon>
        <taxon>Actinomycetes</taxon>
        <taxon>Kitasatosporales</taxon>
        <taxon>Streptomycetaceae</taxon>
        <taxon>Streptomyces</taxon>
    </lineage>
</organism>
<dbReference type="InterPro" id="IPR016039">
    <property type="entry name" value="Thiolase-like"/>
</dbReference>
<dbReference type="Pfam" id="PF00698">
    <property type="entry name" value="Acyl_transf_1"/>
    <property type="match status" value="2"/>
</dbReference>
<feature type="domain" description="Ketosynthase family 3 (KS3)" evidence="12">
    <location>
        <begin position="1900"/>
        <end position="2326"/>
    </location>
</feature>
<feature type="domain" description="PKS/mFAS DH" evidence="13">
    <location>
        <begin position="1014"/>
        <end position="1301"/>
    </location>
</feature>
<dbReference type="Pfam" id="PF08659">
    <property type="entry name" value="KR"/>
    <property type="match status" value="2"/>
</dbReference>
<keyword evidence="5" id="KW-0808">Transferase</keyword>
<dbReference type="Gene3D" id="3.10.129.110">
    <property type="entry name" value="Polyketide synthase dehydratase"/>
    <property type="match status" value="1"/>
</dbReference>
<dbReference type="PROSITE" id="PS52019">
    <property type="entry name" value="PKS_MFAS_DH"/>
    <property type="match status" value="1"/>
</dbReference>
<dbReference type="InterPro" id="IPR057326">
    <property type="entry name" value="KR_dom"/>
</dbReference>
<feature type="domain" description="Carrier" evidence="11">
    <location>
        <begin position="3380"/>
        <end position="3455"/>
    </location>
</feature>
<dbReference type="Pfam" id="PF08990">
    <property type="entry name" value="Docking"/>
    <property type="match status" value="1"/>
</dbReference>
<dbReference type="GO" id="GO:0033068">
    <property type="term" value="P:macrolide biosynthetic process"/>
    <property type="evidence" value="ECO:0007669"/>
    <property type="project" value="UniProtKB-ARBA"/>
</dbReference>
<dbReference type="InterPro" id="IPR049552">
    <property type="entry name" value="PKS_DH_N"/>
</dbReference>
<dbReference type="CDD" id="cd08952">
    <property type="entry name" value="KR_1_SDR_x"/>
    <property type="match status" value="2"/>
</dbReference>
<dbReference type="InterPro" id="IPR050091">
    <property type="entry name" value="PKS_NRPS_Biosynth_Enz"/>
</dbReference>
<dbReference type="GO" id="GO:0004312">
    <property type="term" value="F:fatty acid synthase activity"/>
    <property type="evidence" value="ECO:0007669"/>
    <property type="project" value="TreeGrafter"/>
</dbReference>
<dbReference type="Gene3D" id="1.10.1200.10">
    <property type="entry name" value="ACP-like"/>
    <property type="match status" value="2"/>
</dbReference>
<feature type="domain" description="Carrier" evidence="11">
    <location>
        <begin position="1799"/>
        <end position="1874"/>
    </location>
</feature>
<feature type="compositionally biased region" description="Polar residues" evidence="10">
    <location>
        <begin position="552"/>
        <end position="567"/>
    </location>
</feature>
<dbReference type="InterPro" id="IPR001227">
    <property type="entry name" value="Ac_transferase_dom_sf"/>
</dbReference>
<dbReference type="SMART" id="SM00822">
    <property type="entry name" value="PKS_KR"/>
    <property type="match status" value="2"/>
</dbReference>
<dbReference type="InterPro" id="IPR009081">
    <property type="entry name" value="PP-bd_ACP"/>
</dbReference>
<evidence type="ECO:0000256" key="2">
    <source>
        <dbReference type="ARBA" id="ARBA00004792"/>
    </source>
</evidence>
<dbReference type="InterPro" id="IPR020806">
    <property type="entry name" value="PKS_PP-bd"/>
</dbReference>
<feature type="active site" description="Proton donor; for dehydratase activity" evidence="9">
    <location>
        <position position="1220"/>
    </location>
</feature>
<comment type="cofactor">
    <cofactor evidence="1">
        <name>pantetheine 4'-phosphate</name>
        <dbReference type="ChEBI" id="CHEBI:47942"/>
    </cofactor>
</comment>
<gene>
    <name evidence="14" type="primary">fosC</name>
</gene>
<dbReference type="PROSITE" id="PS00012">
    <property type="entry name" value="PHOSPHOPANTETHEINE"/>
    <property type="match status" value="2"/>
</dbReference>
<dbReference type="Pfam" id="PF14765">
    <property type="entry name" value="PS-DH"/>
    <property type="match status" value="1"/>
</dbReference>
<evidence type="ECO:0000256" key="9">
    <source>
        <dbReference type="PROSITE-ProRule" id="PRU01363"/>
    </source>
</evidence>
<evidence type="ECO:0000256" key="5">
    <source>
        <dbReference type="ARBA" id="ARBA00022679"/>
    </source>
</evidence>
<feature type="domain" description="Ketosynthase family 3 (KS3)" evidence="12">
    <location>
        <begin position="105"/>
        <end position="532"/>
    </location>
</feature>
<comment type="pathway">
    <text evidence="2">Antibiotic biosynthesis.</text>
</comment>
<dbReference type="CDD" id="cd00833">
    <property type="entry name" value="PKS"/>
    <property type="match status" value="2"/>
</dbReference>
<keyword evidence="6" id="KW-0045">Antibiotic biosynthesis</keyword>
<evidence type="ECO:0000259" key="13">
    <source>
        <dbReference type="PROSITE" id="PS52019"/>
    </source>
</evidence>
<dbReference type="Gene3D" id="3.30.70.3290">
    <property type="match status" value="2"/>
</dbReference>
<dbReference type="InterPro" id="IPR020807">
    <property type="entry name" value="PKS_DH"/>
</dbReference>
<dbReference type="SMART" id="SM00825">
    <property type="entry name" value="PKS_KS"/>
    <property type="match status" value="2"/>
</dbReference>
<dbReference type="PANTHER" id="PTHR43775:SF51">
    <property type="entry name" value="INACTIVE PHENOLPHTHIOCEROL SYNTHESIS POLYKETIDE SYNTHASE TYPE I PKS1-RELATED"/>
    <property type="match status" value="1"/>
</dbReference>
<dbReference type="SMART" id="SM00823">
    <property type="entry name" value="PKS_PP"/>
    <property type="match status" value="2"/>
</dbReference>
<dbReference type="Pfam" id="PF00109">
    <property type="entry name" value="ketoacyl-synt"/>
    <property type="match status" value="2"/>
</dbReference>
<keyword evidence="7" id="KW-0511">Multifunctional enzyme</keyword>
<dbReference type="SUPFAM" id="SSF47336">
    <property type="entry name" value="ACP-like"/>
    <property type="match status" value="2"/>
</dbReference>
<dbReference type="SUPFAM" id="SSF52151">
    <property type="entry name" value="FabD/lysophospholipase-like"/>
    <property type="match status" value="2"/>
</dbReference>
<dbReference type="Pfam" id="PF18369">
    <property type="entry name" value="PKS_DE"/>
    <property type="match status" value="1"/>
</dbReference>
<dbReference type="GO" id="GO:0006633">
    <property type="term" value="P:fatty acid biosynthetic process"/>
    <property type="evidence" value="ECO:0007669"/>
    <property type="project" value="InterPro"/>
</dbReference>
<evidence type="ECO:0000313" key="14">
    <source>
        <dbReference type="EMBL" id="AEC13069.1"/>
    </source>
</evidence>
<dbReference type="PROSITE" id="PS00606">
    <property type="entry name" value="KS3_1"/>
    <property type="match status" value="2"/>
</dbReference>
<feature type="region of interest" description="N-terminal hotdog fold" evidence="9">
    <location>
        <begin position="1014"/>
        <end position="1138"/>
    </location>
</feature>
<feature type="region of interest" description="Disordered" evidence="10">
    <location>
        <begin position="3067"/>
        <end position="3087"/>
    </location>
</feature>
<dbReference type="GO" id="GO:0004315">
    <property type="term" value="F:3-oxoacyl-[acyl-carrier-protein] synthase activity"/>
    <property type="evidence" value="ECO:0007669"/>
    <property type="project" value="InterPro"/>
</dbReference>
<dbReference type="InterPro" id="IPR042104">
    <property type="entry name" value="PKS_dehydratase_sf"/>
</dbReference>
<keyword evidence="3" id="KW-0596">Phosphopantetheine</keyword>
<dbReference type="InterPro" id="IPR016036">
    <property type="entry name" value="Malonyl_transacylase_ACP-bd"/>
</dbReference>
<dbReference type="SMART" id="SM01294">
    <property type="entry name" value="PKS_PP_betabranch"/>
    <property type="match status" value="2"/>
</dbReference>
<dbReference type="InterPro" id="IPR016035">
    <property type="entry name" value="Acyl_Trfase/lysoPLipase"/>
</dbReference>
<dbReference type="InterPro" id="IPR014030">
    <property type="entry name" value="Ketoacyl_synth_N"/>
</dbReference>
<dbReference type="InterPro" id="IPR036291">
    <property type="entry name" value="NAD(P)-bd_dom_sf"/>
</dbReference>
<accession>F5AMY9</accession>
<dbReference type="SUPFAM" id="SSF51735">
    <property type="entry name" value="NAD(P)-binding Rossmann-fold domains"/>
    <property type="match status" value="4"/>
</dbReference>
<name>F5AMY9_9ACTN</name>
<proteinExistence type="predicted"/>
<dbReference type="Gene3D" id="3.40.366.10">
    <property type="entry name" value="Malonyl-Coenzyme A Acyl Carrier Protein, domain 2"/>
    <property type="match status" value="2"/>
</dbReference>
<evidence type="ECO:0000259" key="11">
    <source>
        <dbReference type="PROSITE" id="PS50075"/>
    </source>
</evidence>
<dbReference type="Pfam" id="PF21089">
    <property type="entry name" value="PKS_DH_N"/>
    <property type="match status" value="1"/>
</dbReference>
<keyword evidence="8" id="KW-0012">Acyltransferase</keyword>
<dbReference type="FunFam" id="1.10.1200.10:FF:000007">
    <property type="entry name" value="Probable polyketide synthase pks17"/>
    <property type="match status" value="1"/>
</dbReference>
<keyword evidence="4" id="KW-0597">Phosphoprotein</keyword>
<evidence type="ECO:0000256" key="1">
    <source>
        <dbReference type="ARBA" id="ARBA00001957"/>
    </source>
</evidence>
<dbReference type="InterPro" id="IPR015083">
    <property type="entry name" value="NorB/c/GfsB-D-like_docking"/>
</dbReference>
<dbReference type="SMART" id="SM00827">
    <property type="entry name" value="PKS_AT"/>
    <property type="match status" value="2"/>
</dbReference>
<dbReference type="SUPFAM" id="SSF53901">
    <property type="entry name" value="Thiolase-like"/>
    <property type="match status" value="2"/>
</dbReference>
<sequence length="3542" mass="369413">MPGVLGGCLSRGRRCFRAWIEEIRFGTAAAVRAALRAETKTAGFDPVGGLVQFIRCRVREASEPAVRRWARNMTDEQQLVEYLRKVTADLQRTRSRLRDAEAAAREPIAIVGMSCRYPGGVTSPEELWELVAEGRDAITGFPTDRGWDVAGLYDPDPDATGRSYTREGGFLGDIDLFDADFFGLSPREAFSMDPQQRLLLETTWRALEDAGIPPATLRGSRTGVFTGVMHHDYGGRFATAAPDGYEGYIHSGSAGSMAVGRVSYLYGFEGPAVTVDTACSSSLVSLHLAAQALRSGECDLALAGGVAVMSSPLFFIEYSRQRVVSTDGRCRSFADDGDGTGWSEGVGVLALERLSDARRLGHRVLAVVRGSAVNQDGASNGLTAPSGPAQQRLIETALSSAGLSADEVDVVEAHGTGTRLGDPIEAQALMATYGRSRRAGRPLYLGSLKSNLGHTQAAAGVAGVIKMVQAMRHGVMPSSLYAENPTTEVDWSAGTVRLLAQAREWDAPAGPRRAGISSFGMSGTNAHVILEEFVSEDAGATADAQRLAGQGSAANTRRSVDQDSAANGQDWARVAVPVVVSGKTPEAARAQATALRDHLAVHPGLPIVDAARNLVDHRSLFAHRVAVAGDRAGLLAGLADTAPVEAGAGRVAALFTGQGAQRPGMGRELDAHFPAFAAALDEVCACVDPLLGRGLREVMWESDAQTVARTEFAQPALFAFEFALARLWQSWGVTFTALAGHSVGEIAAAVVAEVLTLQDAARLVVARGRLMQALPEGGAMLAIAASETEAAETLATVTDGPHAADGAVDIAAVNGPDAVVVSGALDAVERVGEIWRGRGRRTTRLRVSHAFHSALMEPMLDDFAEVVRGLTFSIPKTAIAASAASDHPFHSADYWIDHARNAVRFHDAVRGLAAADVLVEIGPDAVLAPMVGAAQAHGDDGRTVLASTRRDRSETHTVLTTLAQAYAHGVRVDWAALLPAAPLVDLPPYAFQRQSYWLAPPRATAGAGTDALAHPLLSGAVELPGPGGLVLTGHISPSADPWLADHAIAGSVLFPGAGFVELAAQAARQAGCREISELVIQAPLVPGDGGADVQVWVGPSEGTAGRELTIRARQATGQVPGQWTVHVTGTLTEPLPERHEPHEPEHSDVDWAVGAWPPAGAEPVPVQDLYADLADRGYGYGPAFRGLRAVWRAGDDLFSEVALPDGRYDGRFGIHPALLDAALHPLALTGDESRRIRLPFAFNGATVWPSRGSATADGAPIRVRLRTAGDSARLDAVTSDGEPVVTVRELVLREADPARLSAQADAALDRLRYEVTWQPADLAPRTVPVPGTWLVVPPAAADGASDIPAWVGELVEHTVTVPPHEAADRATLASALCALSAQPADAIADGFAGVLCFADRPETLLTALQALTDARVTAKVWCLTRDSGTDPDAAAVWGAGRAAALELPDTWGGLIDLPADGAEPPLGQLAALLAGDTREDQVRVAGDGLEVRRVVRSAPDNDPAPNQDLTHWQPSGTVLITGGTGALGGHVARWVAGLAAGSATQQVADGCSLLLVSRRGPEAPGAAELLEELSATGVPVRVVAADTADRAAMAAVVQEAAASGAPIRAVFHAAGIAHEAPLLETDADDFRAVLDGKTRGALVLDDVLADAGLDAFVLFSSVSGIWGAAGQAGYGAGNAALDALAARRRAQGRAATSLAFGPWAGGGMVDATREQRFRRSGLIPLPAADAVTALARSLALGTDCVLADVAWSRFLPLFTAVRPAPLFTDLVRARGAASSGAAPRAAAGAGPARSAYRGTDLLDLVRAEIAAAVGHADAGRIDADRPLGELGFDSLMSVQLRNRLSAETGVQLPATLVFDHPTSAALARHLEIRLAPPTGTGDTVMPDRKPDFTTGRTERDEPIAIVGMACRYPGGVSAPDDLWRLLAEGRDAIAPFPADRGWDLTRIYSPDPAATGTTYARGGGFLDDPAGFDAAFFGIPPREALAMDPQQRLLLEAAWESVEHAGIDPKTLRGSRTGVFAGVMYNDYFSRLNGTPESLEGIIGIANSNSVMSGRVSYLLGLEGPAVTLDTACSSSLVALHLACQALRAGECDLALAGGATVMASPHLFVEFARQGGLAADGRCKSFSDDADGTGWAEGVGVLAVERLSDARRLGHDVLAVVRGSAVNQDGASNGLTAPNGPAQQRVIQAALEQARVAAADVDAVEAHGTGTRLGDPIEAQAVLAEYGARRPAGRPVYLGSLKSNIGHAQAAAGVGGVIKMVQALRHELLPRTLHAEKPSSDVDWSAGALELLTEERPWPRTERPRLAAVSSFGISGTNAHVVLEEGDARHVPQSPEAGTDDDAPVAVAIPVNARTRDGLHAQARALHGHLVANPGLGLRDVAYSLAATRSDFDHRAVVVAEDRDGLLGALAALGTPDAVHPAEAVTGPEAGTTGGTRAAALFSGQGAQRPGMGRELAEHFPVFAAALDEICDVIDPLLGRPLRDVLWQEPAEVLERTEFAQPALFAFELAMARLWMSWGVEFSALAGHSVGEIAAAVVAGVLSVEDAARLVVARGRLMQALPEGGAMVAIQATDDEVAASLAYLVDTSEAEIAAVNGPSAVVVSGAEDAVTRIAEHWRGEGRRTTRLRVSHAFHSPLMEPMLAQFAAVVDGLTFHPAEIQVSPAADTTHAFDTPEYWIEHARRAVRFADAVRGLPDADVLIEIGPDAALTPLFEGTRPVAASSRRGRPEAATVLTALSRTYVNGVPVDWTALTPGARRVALPTYAFRHRRYWLDAAPDTADVPAAPDGTHSAEDTAFWQVVEEQNLDGLARTLGLGADAPLSAVLPALGNWRRGQDMIARTDRWRYHVTWERLPDAAPPAAALDGTWLIVAPESDADTAEDGASAALADAVTAALADAGATTRLLTVDVATADRATLAKELARELDRTPASDERFAGVLALPWPSGETARRDGVSAAADATLLLVQALLDTGRTDPPLWTLTRGAVRALESDAAPDPWQAQVWGLGRVVGLEHPGLWGGLIDLAASTDDDPLGCGGLARLAAVLAGRSGGDDQLALRDDSVHARRLTRAEPTVSPHERPAEDTEDADLWSSGPVLITGTGALAVHTARRLAESGAPIVVLASRRASGFADADRLRAELARHGTELVLADCDVSRRADVEELAARFAAADTPVGAVVHAAGTGDQNPVAALDADTFATVMAAKVTGARNLDEVFGDGLSAFVAFTSVAGVWGNASGGAYAASNAHVDALMERRRARGAAGKAIAWGPWDGGGMAAGSFGDDLRRLGIAPMAPELAVTALDRALRHGDTTVTVADVDWGRFTAVFTAARPSPLLAGLVPVPGAASDLAGVTGAGPGTDETGGTTPDFAKVLAGHSPDEQQRVALDLVRAQIAAVLGHAAARDVAPHHAFKDLGFDSLMAVELRTRLRESTGLDLPATLVYEHPTPTDVAAFLCRQAVPDGGGQAARALADLASLERSLADLEGSAADRDRLATRLGALAARLRETPRDTEPAAQAADDDTDGGAAIATASASDLLALIEKGFE</sequence>
<dbReference type="InterPro" id="IPR006162">
    <property type="entry name" value="Ppantetheine_attach_site"/>
</dbReference>
<dbReference type="Gene3D" id="3.40.47.10">
    <property type="match status" value="2"/>
</dbReference>
<dbReference type="FunFam" id="3.40.47.10:FF:000019">
    <property type="entry name" value="Polyketide synthase type I"/>
    <property type="match status" value="2"/>
</dbReference>
<feature type="region of interest" description="Disordered" evidence="10">
    <location>
        <begin position="3503"/>
        <end position="3522"/>
    </location>
</feature>
<dbReference type="SUPFAM" id="SSF55048">
    <property type="entry name" value="Probable ACP-binding domain of malonyl-CoA ACP transacylase"/>
    <property type="match status" value="2"/>
</dbReference>
<dbReference type="PANTHER" id="PTHR43775">
    <property type="entry name" value="FATTY ACID SYNTHASE"/>
    <property type="match status" value="1"/>
</dbReference>